<organism evidence="2 3">
    <name type="scientific">Methylobacterium iners</name>
    <dbReference type="NCBI Taxonomy" id="418707"/>
    <lineage>
        <taxon>Bacteria</taxon>
        <taxon>Pseudomonadati</taxon>
        <taxon>Pseudomonadota</taxon>
        <taxon>Alphaproteobacteria</taxon>
        <taxon>Hyphomicrobiales</taxon>
        <taxon>Methylobacteriaceae</taxon>
        <taxon>Methylobacterium</taxon>
    </lineage>
</organism>
<evidence type="ECO:0000259" key="1">
    <source>
        <dbReference type="PROSITE" id="PS50851"/>
    </source>
</evidence>
<keyword evidence="3" id="KW-1185">Reference proteome</keyword>
<dbReference type="Pfam" id="PF01584">
    <property type="entry name" value="CheW"/>
    <property type="match status" value="1"/>
</dbReference>
<dbReference type="PANTHER" id="PTHR22617:SF23">
    <property type="entry name" value="CHEMOTAXIS PROTEIN CHEW"/>
    <property type="match status" value="1"/>
</dbReference>
<dbReference type="InterPro" id="IPR036061">
    <property type="entry name" value="CheW-like_dom_sf"/>
</dbReference>
<reference evidence="2" key="1">
    <citation type="journal article" date="2021" name="Front. Microbiol.">
        <title>Comprehensive Comparative Genomics and Phenotyping of Methylobacterium Species.</title>
        <authorList>
            <person name="Alessa O."/>
            <person name="Ogura Y."/>
            <person name="Fujitani Y."/>
            <person name="Takami H."/>
            <person name="Hayashi T."/>
            <person name="Sahin N."/>
            <person name="Tani A."/>
        </authorList>
    </citation>
    <scope>NUCLEOTIDE SEQUENCE</scope>
    <source>
        <strain evidence="2">DSM 19015</strain>
    </source>
</reference>
<accession>A0ABQ4RY62</accession>
<dbReference type="Proteomes" id="UP001055125">
    <property type="component" value="Unassembled WGS sequence"/>
</dbReference>
<dbReference type="EMBL" id="BPQP01000038">
    <property type="protein sequence ID" value="GJD95506.1"/>
    <property type="molecule type" value="Genomic_DNA"/>
</dbReference>
<evidence type="ECO:0000313" key="2">
    <source>
        <dbReference type="EMBL" id="GJD95506.1"/>
    </source>
</evidence>
<feature type="domain" description="CheW-like" evidence="1">
    <location>
        <begin position="92"/>
        <end position="233"/>
    </location>
</feature>
<reference evidence="2" key="2">
    <citation type="submission" date="2021-08" db="EMBL/GenBank/DDBJ databases">
        <authorList>
            <person name="Tani A."/>
            <person name="Ola A."/>
            <person name="Ogura Y."/>
            <person name="Katsura K."/>
            <person name="Hayashi T."/>
        </authorList>
    </citation>
    <scope>NUCLEOTIDE SEQUENCE</scope>
    <source>
        <strain evidence="2">DSM 19015</strain>
    </source>
</reference>
<dbReference type="Gene3D" id="2.40.50.180">
    <property type="entry name" value="CheA-289, Domain 4"/>
    <property type="match status" value="1"/>
</dbReference>
<proteinExistence type="predicted"/>
<dbReference type="PANTHER" id="PTHR22617">
    <property type="entry name" value="CHEMOTAXIS SENSOR HISTIDINE KINASE-RELATED"/>
    <property type="match status" value="1"/>
</dbReference>
<dbReference type="InterPro" id="IPR039315">
    <property type="entry name" value="CheW"/>
</dbReference>
<dbReference type="Gene3D" id="2.30.30.40">
    <property type="entry name" value="SH3 Domains"/>
    <property type="match status" value="1"/>
</dbReference>
<protein>
    <recommendedName>
        <fullName evidence="1">CheW-like domain-containing protein</fullName>
    </recommendedName>
</protein>
<gene>
    <name evidence="2" type="ORF">OCOJLMKI_2719</name>
</gene>
<comment type="caution">
    <text evidence="2">The sequence shown here is derived from an EMBL/GenBank/DDBJ whole genome shotgun (WGS) entry which is preliminary data.</text>
</comment>
<evidence type="ECO:0000313" key="3">
    <source>
        <dbReference type="Proteomes" id="UP001055125"/>
    </source>
</evidence>
<dbReference type="SUPFAM" id="SSF50341">
    <property type="entry name" value="CheW-like"/>
    <property type="match status" value="1"/>
</dbReference>
<dbReference type="InterPro" id="IPR002545">
    <property type="entry name" value="CheW-lke_dom"/>
</dbReference>
<sequence length="256" mass="27006">MRHHPDRGPLSQVRSVGDASATIRMVCIDRRFDDGFAGLGESNIVSGVIAERPWRVNGSRCPPAFALPHGVVLSEGASRSARGAPALAQPSTTAYLLLDVAGVACALPRAEVREILPLPNLDRPPAAGNLLAGFLNLGGAPLPVVDLARLLGLRDAAAAEAIRDPYRHVVVATGGGTAYLVDRVVDLVTVEDAHRKPIADDQTLNGCVAAELTARERLVHVLAADRLLTQVERERLAVLTRAAQDRLAALGDARSA</sequence>
<name>A0ABQ4RY62_9HYPH</name>
<dbReference type="SMART" id="SM00260">
    <property type="entry name" value="CheW"/>
    <property type="match status" value="1"/>
</dbReference>
<dbReference type="PROSITE" id="PS50851">
    <property type="entry name" value="CHEW"/>
    <property type="match status" value="1"/>
</dbReference>